<keyword evidence="1" id="KW-0812">Transmembrane</keyword>
<name>A0A2V3WBS7_9BACI</name>
<dbReference type="EMBL" id="QJJQ01000001">
    <property type="protein sequence ID" value="PXW90471.1"/>
    <property type="molecule type" value="Genomic_DNA"/>
</dbReference>
<keyword evidence="3" id="KW-1185">Reference proteome</keyword>
<sequence length="134" mass="15298">MTMFDKVLYFTIFAGILLGLTVYIIDNTAGNIPESEEFTPESFDWQHNGKGGEYIVKLIQGEIEEEIKGEVLTDENCEKDEEGLSRCNQKVLLENGDEIEFIMPHNMMKHRCLSPGETIEIDPYTEDGYVKTII</sequence>
<evidence type="ECO:0000256" key="1">
    <source>
        <dbReference type="SAM" id="Phobius"/>
    </source>
</evidence>
<keyword evidence="1" id="KW-0472">Membrane</keyword>
<keyword evidence="1" id="KW-1133">Transmembrane helix</keyword>
<accession>A0A2V3WBS7</accession>
<protein>
    <submittedName>
        <fullName evidence="2">Uncharacterized protein</fullName>
    </submittedName>
</protein>
<comment type="caution">
    <text evidence="2">The sequence shown here is derived from an EMBL/GenBank/DDBJ whole genome shotgun (WGS) entry which is preliminary data.</text>
</comment>
<dbReference type="RefSeq" id="WP_110393731.1">
    <property type="nucleotide sequence ID" value="NZ_JBHUHB010000001.1"/>
</dbReference>
<evidence type="ECO:0000313" key="3">
    <source>
        <dbReference type="Proteomes" id="UP000247978"/>
    </source>
</evidence>
<reference evidence="2 3" key="1">
    <citation type="submission" date="2018-05" db="EMBL/GenBank/DDBJ databases">
        <title>Genomic Encyclopedia of Type Strains, Phase IV (KMG-IV): sequencing the most valuable type-strain genomes for metagenomic binning, comparative biology and taxonomic classification.</title>
        <authorList>
            <person name="Goeker M."/>
        </authorList>
    </citation>
    <scope>NUCLEOTIDE SEQUENCE [LARGE SCALE GENOMIC DNA]</scope>
    <source>
        <strain evidence="2 3">DSM 28556</strain>
    </source>
</reference>
<evidence type="ECO:0000313" key="2">
    <source>
        <dbReference type="EMBL" id="PXW90471.1"/>
    </source>
</evidence>
<proteinExistence type="predicted"/>
<feature type="transmembrane region" description="Helical" evidence="1">
    <location>
        <begin position="7"/>
        <end position="25"/>
    </location>
</feature>
<dbReference type="Proteomes" id="UP000247978">
    <property type="component" value="Unassembled WGS sequence"/>
</dbReference>
<dbReference type="AlphaFoldDB" id="A0A2V3WBS7"/>
<organism evidence="2 3">
    <name type="scientific">Pseudogracilibacillus auburnensis</name>
    <dbReference type="NCBI Taxonomy" id="1494959"/>
    <lineage>
        <taxon>Bacteria</taxon>
        <taxon>Bacillati</taxon>
        <taxon>Bacillota</taxon>
        <taxon>Bacilli</taxon>
        <taxon>Bacillales</taxon>
        <taxon>Bacillaceae</taxon>
        <taxon>Pseudogracilibacillus</taxon>
    </lineage>
</organism>
<gene>
    <name evidence="2" type="ORF">DFR56_101383</name>
</gene>